<dbReference type="InterPro" id="IPR000868">
    <property type="entry name" value="Isochorismatase-like_dom"/>
</dbReference>
<evidence type="ECO:0000256" key="1">
    <source>
        <dbReference type="ARBA" id="ARBA00006336"/>
    </source>
</evidence>
<evidence type="ECO:0000313" key="5">
    <source>
        <dbReference type="Proteomes" id="UP000193240"/>
    </source>
</evidence>
<feature type="domain" description="Isochorismatase-like" evidence="3">
    <location>
        <begin position="27"/>
        <end position="199"/>
    </location>
</feature>
<dbReference type="CDD" id="cd00431">
    <property type="entry name" value="cysteine_hydrolases"/>
    <property type="match status" value="1"/>
</dbReference>
<protein>
    <recommendedName>
        <fullName evidence="3">Isochorismatase-like domain-containing protein</fullName>
    </recommendedName>
</protein>
<evidence type="ECO:0000256" key="2">
    <source>
        <dbReference type="ARBA" id="ARBA00022801"/>
    </source>
</evidence>
<sequence>MAVPNALALTFDPSDLTTPGHYIASQTALLLLDFHQAFIDKAAGPDATAALHTAARLRLWARSNGIQVIHCLIDGQAAPFPRCKGFARLVGMARVMATDEPQELVEGEDDGDVTFKRRPGYVSALKSPGLEDFLREKGIHNLFLAGLSTSGCVLRTALAAGDAEFVVTVVADGCADAKKEVHHVALEIMGNRGYVATAEDIQLGFEKSSKERDTA</sequence>
<dbReference type="Pfam" id="PF00857">
    <property type="entry name" value="Isochorismatase"/>
    <property type="match status" value="1"/>
</dbReference>
<dbReference type="AlphaFoldDB" id="A0A1Y2M3R4"/>
<dbReference type="OMA" id="TPFPACK"/>
<evidence type="ECO:0000259" key="3">
    <source>
        <dbReference type="Pfam" id="PF00857"/>
    </source>
</evidence>
<dbReference type="PANTHER" id="PTHR43540:SF1">
    <property type="entry name" value="ISOCHORISMATASE HYDROLASE"/>
    <property type="match status" value="1"/>
</dbReference>
<comment type="similarity">
    <text evidence="1">Belongs to the isochorismatase family.</text>
</comment>
<keyword evidence="5" id="KW-1185">Reference proteome</keyword>
<dbReference type="PANTHER" id="PTHR43540">
    <property type="entry name" value="PEROXYUREIDOACRYLATE/UREIDOACRYLATE AMIDOHYDROLASE-RELATED"/>
    <property type="match status" value="1"/>
</dbReference>
<dbReference type="InterPro" id="IPR036380">
    <property type="entry name" value="Isochorismatase-like_sf"/>
</dbReference>
<dbReference type="GO" id="GO:0016787">
    <property type="term" value="F:hydrolase activity"/>
    <property type="evidence" value="ECO:0007669"/>
    <property type="project" value="UniProtKB-KW"/>
</dbReference>
<dbReference type="Gene3D" id="3.40.50.850">
    <property type="entry name" value="Isochorismatase-like"/>
    <property type="match status" value="1"/>
</dbReference>
<dbReference type="Proteomes" id="UP000193240">
    <property type="component" value="Unassembled WGS sequence"/>
</dbReference>
<proteinExistence type="inferred from homology"/>
<name>A0A1Y2M3R4_EPING</name>
<keyword evidence="2" id="KW-0378">Hydrolase</keyword>
<dbReference type="EMBL" id="KZ107841">
    <property type="protein sequence ID" value="OSS50756.1"/>
    <property type="molecule type" value="Genomic_DNA"/>
</dbReference>
<evidence type="ECO:0000313" key="4">
    <source>
        <dbReference type="EMBL" id="OSS50756.1"/>
    </source>
</evidence>
<dbReference type="InParanoid" id="A0A1Y2M3R4"/>
<accession>A0A1Y2M3R4</accession>
<organism evidence="4 5">
    <name type="scientific">Epicoccum nigrum</name>
    <name type="common">Soil fungus</name>
    <name type="synonym">Epicoccum purpurascens</name>
    <dbReference type="NCBI Taxonomy" id="105696"/>
    <lineage>
        <taxon>Eukaryota</taxon>
        <taxon>Fungi</taxon>
        <taxon>Dikarya</taxon>
        <taxon>Ascomycota</taxon>
        <taxon>Pezizomycotina</taxon>
        <taxon>Dothideomycetes</taxon>
        <taxon>Pleosporomycetidae</taxon>
        <taxon>Pleosporales</taxon>
        <taxon>Pleosporineae</taxon>
        <taxon>Didymellaceae</taxon>
        <taxon>Epicoccum</taxon>
    </lineage>
</organism>
<dbReference type="SUPFAM" id="SSF52499">
    <property type="entry name" value="Isochorismatase-like hydrolases"/>
    <property type="match status" value="1"/>
</dbReference>
<dbReference type="InterPro" id="IPR050272">
    <property type="entry name" value="Isochorismatase-like_hydrls"/>
</dbReference>
<gene>
    <name evidence="4" type="ORF">B5807_04539</name>
</gene>
<reference evidence="4 5" key="1">
    <citation type="journal article" date="2017" name="Genome Announc.">
        <title>Genome sequence of the saprophytic ascomycete Epicoccum nigrum ICMP 19927 strain isolated from New Zealand.</title>
        <authorList>
            <person name="Fokin M."/>
            <person name="Fleetwood D."/>
            <person name="Weir B.S."/>
            <person name="Villas-Boas S.G."/>
        </authorList>
    </citation>
    <scope>NUCLEOTIDE SEQUENCE [LARGE SCALE GENOMIC DNA]</scope>
    <source>
        <strain evidence="4 5">ICMP 19927</strain>
    </source>
</reference>